<dbReference type="SUPFAM" id="SSF81296">
    <property type="entry name" value="E set domains"/>
    <property type="match status" value="1"/>
</dbReference>
<evidence type="ECO:0000256" key="2">
    <source>
        <dbReference type="SAM" id="MobiDB-lite"/>
    </source>
</evidence>
<name>A0A6B2L410_9EUKA</name>
<evidence type="ECO:0000256" key="1">
    <source>
        <dbReference type="PROSITE-ProRule" id="PRU00087"/>
    </source>
</evidence>
<organism evidence="3">
    <name type="scientific">Arcella intermedia</name>
    <dbReference type="NCBI Taxonomy" id="1963864"/>
    <lineage>
        <taxon>Eukaryota</taxon>
        <taxon>Amoebozoa</taxon>
        <taxon>Tubulinea</taxon>
        <taxon>Elardia</taxon>
        <taxon>Arcellinida</taxon>
        <taxon>Sphaerothecina</taxon>
        <taxon>Arcellidae</taxon>
        <taxon>Arcella</taxon>
    </lineage>
</organism>
<feature type="region of interest" description="Disordered" evidence="2">
    <location>
        <begin position="1"/>
        <end position="39"/>
    </location>
</feature>
<proteinExistence type="predicted"/>
<feature type="compositionally biased region" description="Polar residues" evidence="2">
    <location>
        <begin position="9"/>
        <end position="19"/>
    </location>
</feature>
<reference evidence="3" key="1">
    <citation type="journal article" date="2020" name="J. Eukaryot. Microbiol.">
        <title>De novo Sequencing, Assembly and Annotation of the Transcriptome for the Free-Living Testate Amoeba Arcella intermedia.</title>
        <authorList>
            <person name="Ribeiro G.M."/>
            <person name="Porfirio-Sousa A.L."/>
            <person name="Maurer-Alcala X.X."/>
            <person name="Katz L.A."/>
            <person name="Lahr D.J.G."/>
        </authorList>
    </citation>
    <scope>NUCLEOTIDE SEQUENCE</scope>
</reference>
<dbReference type="InterPro" id="IPR013783">
    <property type="entry name" value="Ig-like_fold"/>
</dbReference>
<dbReference type="InterPro" id="IPR017868">
    <property type="entry name" value="Filamin/ABP280_repeat-like"/>
</dbReference>
<feature type="repeat" description="Filamin" evidence="1">
    <location>
        <begin position="221"/>
        <end position="291"/>
    </location>
</feature>
<dbReference type="AlphaFoldDB" id="A0A6B2L410"/>
<accession>A0A6B2L410</accession>
<dbReference type="EMBL" id="GIBP01002720">
    <property type="protein sequence ID" value="NDV31689.1"/>
    <property type="molecule type" value="Transcribed_RNA"/>
</dbReference>
<protein>
    <submittedName>
        <fullName evidence="3">Uncharacterized protein</fullName>
    </submittedName>
</protein>
<sequence length="387" mass="42309">MITEALIESPQNDPETSIPLNPVDPQTEYPQNPFSPRDIPTITHPNISLPLTIEGIAPESLSVVVKAPDGELCISEIVITDNQPILNIQTNQSGTHTAILSGDGVVIAELALEYEVPAVSPENSFSAFVGKLNSIPLAVEGVDPTQINVFVWDFSTGVNEVFVESQLNLDEGEGAVLHFIPENVGLHSMEIFVGPSLIAKFSISVTGVPLVHLWETKRLIPSSMPLEIEGASPDQLEVILKNSVGRVVPSEIVERNGLIFLNFFPVKKGIHIVYIFFRGECIGEIPFRVSEGDFADQDKPEEIPDWEYYWGVEPPTLGQKTVLPLILSGEIDFARLQVLTVGSDNSREENFVNKGTCFIFEPKTKGLNSIEIVYSGEVVASIPITVI</sequence>
<dbReference type="PROSITE" id="PS50194">
    <property type="entry name" value="FILAMIN_REPEAT"/>
    <property type="match status" value="1"/>
</dbReference>
<evidence type="ECO:0000313" key="3">
    <source>
        <dbReference type="EMBL" id="NDV31689.1"/>
    </source>
</evidence>
<dbReference type="Gene3D" id="2.60.40.10">
    <property type="entry name" value="Immunoglobulins"/>
    <property type="match status" value="1"/>
</dbReference>
<dbReference type="InterPro" id="IPR014756">
    <property type="entry name" value="Ig_E-set"/>
</dbReference>